<reference evidence="1 2" key="1">
    <citation type="submission" date="2016-10" db="EMBL/GenBank/DDBJ databases">
        <authorList>
            <person name="de Groot N.N."/>
        </authorList>
    </citation>
    <scope>NUCLEOTIDE SEQUENCE [LARGE SCALE GENOMIC DNA]</scope>
    <source>
        <strain evidence="1 2">DSM 18684</strain>
    </source>
</reference>
<dbReference type="PROSITE" id="PS51257">
    <property type="entry name" value="PROKAR_LIPOPROTEIN"/>
    <property type="match status" value="1"/>
</dbReference>
<keyword evidence="2" id="KW-1185">Reference proteome</keyword>
<evidence type="ECO:0008006" key="3">
    <source>
        <dbReference type="Google" id="ProtNLM"/>
    </source>
</evidence>
<dbReference type="Pfam" id="PF16132">
    <property type="entry name" value="DUF4843"/>
    <property type="match status" value="1"/>
</dbReference>
<gene>
    <name evidence="1" type="ORF">SAMN04489864_103229</name>
</gene>
<organism evidence="1 2">
    <name type="scientific">Pedobacter insulae</name>
    <dbReference type="NCBI Taxonomy" id="414048"/>
    <lineage>
        <taxon>Bacteria</taxon>
        <taxon>Pseudomonadati</taxon>
        <taxon>Bacteroidota</taxon>
        <taxon>Sphingobacteriia</taxon>
        <taxon>Sphingobacteriales</taxon>
        <taxon>Sphingobacteriaceae</taxon>
        <taxon>Pedobacter</taxon>
    </lineage>
</organism>
<dbReference type="STRING" id="414048.SAMN04489864_103229"/>
<protein>
    <recommendedName>
        <fullName evidence="3">DUF4843 domain-containing protein</fullName>
    </recommendedName>
</protein>
<dbReference type="AlphaFoldDB" id="A0A1I2VSC5"/>
<dbReference type="OrthoDB" id="1096291at2"/>
<dbReference type="Proteomes" id="UP000199666">
    <property type="component" value="Unassembled WGS sequence"/>
</dbReference>
<proteinExistence type="predicted"/>
<evidence type="ECO:0000313" key="1">
    <source>
        <dbReference type="EMBL" id="SFG92062.1"/>
    </source>
</evidence>
<dbReference type="RefSeq" id="WP_090992739.1">
    <property type="nucleotide sequence ID" value="NZ_FOPP01000003.1"/>
</dbReference>
<name>A0A1I2VSC5_9SPHI</name>
<dbReference type="EMBL" id="FOPP01000003">
    <property type="protein sequence ID" value="SFG92062.1"/>
    <property type="molecule type" value="Genomic_DNA"/>
</dbReference>
<evidence type="ECO:0000313" key="2">
    <source>
        <dbReference type="Proteomes" id="UP000199666"/>
    </source>
</evidence>
<dbReference type="InterPro" id="IPR032299">
    <property type="entry name" value="DUF4843"/>
</dbReference>
<accession>A0A1I2VSC5</accession>
<sequence length="252" mass="28309">MKKIIYTLCAIMTVMLGLSCEKPLETYSGKSSIYFNEAGRLPVYSGEPIKDSTNLSFSLAKSKDSIINMVIAATGATSDVDRTYKLVINPSSTAIEGKHYEFLTRDFSIKKSKTLDTVKIKFFRTMDMQATNFLLSFDLEENESFATLMSYKTINSAGKIHSFVNYRWFVNDIIKRPGRWLDVYLGTFSRKKLFLMVEVLGVDPIKLDSSVSIAETLAYGKFMQRYLNDQRAAGNTILEEDGSAMIMGSAAQ</sequence>